<dbReference type="Proteomes" id="UP001430804">
    <property type="component" value="Unassembled WGS sequence"/>
</dbReference>
<sequence>MTRLISTALTTALLAASLAAPALAATDDTTPPASICAEQDQRHTQSADTAIDCTATSAVPQSGDSIGYPPSPTSIGGGIFF</sequence>
<proteinExistence type="predicted"/>
<gene>
    <name evidence="3" type="ORF">KY465_03700</name>
</gene>
<reference evidence="3" key="1">
    <citation type="submission" date="2021-07" db="EMBL/GenBank/DDBJ databases">
        <title>Pseudohoeflea marina sp. nov. a polyhydroxyalcanoate-producing bacterium.</title>
        <authorList>
            <person name="Zheng W."/>
            <person name="Yu S."/>
            <person name="Huang Y."/>
        </authorList>
    </citation>
    <scope>NUCLEOTIDE SEQUENCE</scope>
    <source>
        <strain evidence="3">DP4N28-3</strain>
    </source>
</reference>
<evidence type="ECO:0000313" key="4">
    <source>
        <dbReference type="Proteomes" id="UP001430804"/>
    </source>
</evidence>
<keyword evidence="4" id="KW-1185">Reference proteome</keyword>
<evidence type="ECO:0000313" key="3">
    <source>
        <dbReference type="EMBL" id="MBW3096380.1"/>
    </source>
</evidence>
<accession>A0ABS6WKR9</accession>
<evidence type="ECO:0000256" key="1">
    <source>
        <dbReference type="SAM" id="MobiDB-lite"/>
    </source>
</evidence>
<feature type="region of interest" description="Disordered" evidence="1">
    <location>
        <begin position="59"/>
        <end position="81"/>
    </location>
</feature>
<keyword evidence="2" id="KW-0732">Signal</keyword>
<feature type="chain" id="PRO_5046426172" description="Intersectin-EH binding protein Ibp1" evidence="2">
    <location>
        <begin position="25"/>
        <end position="81"/>
    </location>
</feature>
<dbReference type="EMBL" id="JAHWQX010000001">
    <property type="protein sequence ID" value="MBW3096380.1"/>
    <property type="molecule type" value="Genomic_DNA"/>
</dbReference>
<comment type="caution">
    <text evidence="3">The sequence shown here is derived from an EMBL/GenBank/DDBJ whole genome shotgun (WGS) entry which is preliminary data.</text>
</comment>
<evidence type="ECO:0008006" key="5">
    <source>
        <dbReference type="Google" id="ProtNLM"/>
    </source>
</evidence>
<organism evidence="3 4">
    <name type="scientific">Pseudohoeflea coraliihabitans</name>
    <dbReference type="NCBI Taxonomy" id="2860393"/>
    <lineage>
        <taxon>Bacteria</taxon>
        <taxon>Pseudomonadati</taxon>
        <taxon>Pseudomonadota</taxon>
        <taxon>Alphaproteobacteria</taxon>
        <taxon>Hyphomicrobiales</taxon>
        <taxon>Rhizobiaceae</taxon>
        <taxon>Pseudohoeflea</taxon>
    </lineage>
</organism>
<name>A0ABS6WKR9_9HYPH</name>
<evidence type="ECO:0000256" key="2">
    <source>
        <dbReference type="SAM" id="SignalP"/>
    </source>
</evidence>
<feature type="signal peptide" evidence="2">
    <location>
        <begin position="1"/>
        <end position="24"/>
    </location>
</feature>
<protein>
    <recommendedName>
        <fullName evidence="5">Intersectin-EH binding protein Ibp1</fullName>
    </recommendedName>
</protein>
<dbReference type="RefSeq" id="WP_219200028.1">
    <property type="nucleotide sequence ID" value="NZ_JAHWQX010000001.1"/>
</dbReference>